<evidence type="ECO:0008006" key="2">
    <source>
        <dbReference type="Google" id="ProtNLM"/>
    </source>
</evidence>
<accession>X1TDA5</accession>
<gene>
    <name evidence="1" type="ORF">S12H4_53495</name>
</gene>
<reference evidence="1" key="1">
    <citation type="journal article" date="2014" name="Front. Microbiol.">
        <title>High frequency of phylogenetically diverse reductive dehalogenase-homologous genes in deep subseafloor sedimentary metagenomes.</title>
        <authorList>
            <person name="Kawai M."/>
            <person name="Futagami T."/>
            <person name="Toyoda A."/>
            <person name="Takaki Y."/>
            <person name="Nishi S."/>
            <person name="Hori S."/>
            <person name="Arai W."/>
            <person name="Tsubouchi T."/>
            <person name="Morono Y."/>
            <person name="Uchiyama I."/>
            <person name="Ito T."/>
            <person name="Fujiyama A."/>
            <person name="Inagaki F."/>
            <person name="Takami H."/>
        </authorList>
    </citation>
    <scope>NUCLEOTIDE SEQUENCE</scope>
    <source>
        <strain evidence="1">Expedition CK06-06</strain>
    </source>
</reference>
<protein>
    <recommendedName>
        <fullName evidence="2">DUF362 domain-containing protein</fullName>
    </recommendedName>
</protein>
<feature type="non-terminal residue" evidence="1">
    <location>
        <position position="1"/>
    </location>
</feature>
<organism evidence="1">
    <name type="scientific">marine sediment metagenome</name>
    <dbReference type="NCBI Taxonomy" id="412755"/>
    <lineage>
        <taxon>unclassified sequences</taxon>
        <taxon>metagenomes</taxon>
        <taxon>ecological metagenomes</taxon>
    </lineage>
</organism>
<dbReference type="EMBL" id="BARW01034065">
    <property type="protein sequence ID" value="GAJ03249.1"/>
    <property type="molecule type" value="Genomic_DNA"/>
</dbReference>
<dbReference type="AlphaFoldDB" id="X1TDA5"/>
<name>X1TDA5_9ZZZZ</name>
<evidence type="ECO:0000313" key="1">
    <source>
        <dbReference type="EMBL" id="GAJ03249.1"/>
    </source>
</evidence>
<proteinExistence type="predicted"/>
<sequence length="143" mass="16204">HAWSGVGSLLKNYIMFTNNRPALHPDSCADLAKLWKLPNVEGKTRLNILVMLNPLFHGVGRNHFNKEFTWEYKGLIVGYDPVAVDSIGVRIIQAKRKAFFGEDRPLNPPAKHIFLADTRHNIGTADAEKIELVRKGWMEDSLI</sequence>
<comment type="caution">
    <text evidence="1">The sequence shown here is derived from an EMBL/GenBank/DDBJ whole genome shotgun (WGS) entry which is preliminary data.</text>
</comment>